<dbReference type="NCBIfam" id="TIGR01437">
    <property type="entry name" value="selA_rel"/>
    <property type="match status" value="1"/>
</dbReference>
<evidence type="ECO:0000256" key="2">
    <source>
        <dbReference type="ARBA" id="ARBA00022898"/>
    </source>
</evidence>
<protein>
    <submittedName>
        <fullName evidence="4">DgaE family pyridoxal phosphate-dependent ammonia lyase</fullName>
    </submittedName>
</protein>
<keyword evidence="4" id="KW-0456">Lyase</keyword>
<dbReference type="Pfam" id="PF03841">
    <property type="entry name" value="SelA"/>
    <property type="match status" value="1"/>
</dbReference>
<dbReference type="SUPFAM" id="SSF53383">
    <property type="entry name" value="PLP-dependent transferases"/>
    <property type="match status" value="1"/>
</dbReference>
<name>A0ABR9ZX52_9FIRM</name>
<dbReference type="InterPro" id="IPR006337">
    <property type="entry name" value="DgaE-like"/>
</dbReference>
<comment type="caution">
    <text evidence="4">The sequence shown here is derived from an EMBL/GenBank/DDBJ whole genome shotgun (WGS) entry which is preliminary data.</text>
</comment>
<reference evidence="4 5" key="1">
    <citation type="submission" date="2020-11" db="EMBL/GenBank/DDBJ databases">
        <title>Fusibacter basophilias sp. nov.</title>
        <authorList>
            <person name="Qiu D."/>
        </authorList>
    </citation>
    <scope>NUCLEOTIDE SEQUENCE [LARGE SCALE GENOMIC DNA]</scope>
    <source>
        <strain evidence="4 5">Q10-2</strain>
    </source>
</reference>
<comment type="similarity">
    <text evidence="3">Belongs to the SelA family.</text>
</comment>
<dbReference type="PANTHER" id="PTHR32328:SF0">
    <property type="entry name" value="L-SERYL-TRNA(SEC) SELENIUM TRANSFERASE"/>
    <property type="match status" value="1"/>
</dbReference>
<dbReference type="Proteomes" id="UP000614200">
    <property type="component" value="Unassembled WGS sequence"/>
</dbReference>
<dbReference type="InterPro" id="IPR018319">
    <property type="entry name" value="SelA-like"/>
</dbReference>
<dbReference type="RefSeq" id="WP_194702967.1">
    <property type="nucleotide sequence ID" value="NZ_JADKNH010000010.1"/>
</dbReference>
<evidence type="ECO:0000313" key="4">
    <source>
        <dbReference type="EMBL" id="MBF4694728.1"/>
    </source>
</evidence>
<keyword evidence="2" id="KW-0663">Pyridoxal phosphate</keyword>
<keyword evidence="5" id="KW-1185">Reference proteome</keyword>
<evidence type="ECO:0000256" key="1">
    <source>
        <dbReference type="ARBA" id="ARBA00001933"/>
    </source>
</evidence>
<comment type="cofactor">
    <cofactor evidence="1">
        <name>pyridoxal 5'-phosphate</name>
        <dbReference type="ChEBI" id="CHEBI:597326"/>
    </cofactor>
</comment>
<accession>A0ABR9ZX52</accession>
<dbReference type="PANTHER" id="PTHR32328">
    <property type="entry name" value="L-SERYL-TRNA(SEC) SELENIUM TRANSFERASE"/>
    <property type="match status" value="1"/>
</dbReference>
<dbReference type="InterPro" id="IPR015424">
    <property type="entry name" value="PyrdxlP-dep_Trfase"/>
</dbReference>
<gene>
    <name evidence="4" type="ORF">ISU02_16565</name>
</gene>
<dbReference type="Gene3D" id="3.40.640.10">
    <property type="entry name" value="Type I PLP-dependent aspartate aminotransferase-like (Major domain)"/>
    <property type="match status" value="1"/>
</dbReference>
<proteinExistence type="inferred from homology"/>
<dbReference type="InterPro" id="IPR015421">
    <property type="entry name" value="PyrdxlP-dep_Trfase_major"/>
</dbReference>
<organism evidence="4 5">
    <name type="scientific">Fusibacter ferrireducens</name>
    <dbReference type="NCBI Taxonomy" id="2785058"/>
    <lineage>
        <taxon>Bacteria</taxon>
        <taxon>Bacillati</taxon>
        <taxon>Bacillota</taxon>
        <taxon>Clostridia</taxon>
        <taxon>Eubacteriales</taxon>
        <taxon>Eubacteriales Family XII. Incertae Sedis</taxon>
        <taxon>Fusibacter</taxon>
    </lineage>
</organism>
<dbReference type="EMBL" id="JADKNH010000010">
    <property type="protein sequence ID" value="MBF4694728.1"/>
    <property type="molecule type" value="Genomic_DNA"/>
</dbReference>
<evidence type="ECO:0000313" key="5">
    <source>
        <dbReference type="Proteomes" id="UP000614200"/>
    </source>
</evidence>
<dbReference type="GO" id="GO:0016829">
    <property type="term" value="F:lyase activity"/>
    <property type="evidence" value="ECO:0007669"/>
    <property type="project" value="UniProtKB-KW"/>
</dbReference>
<sequence length="367" mass="39629">MNIYERMGLDHVINCSGKMTKLGVSTLSDAVRSAMNEAGQSFVVMDDLMAAAGKKIANLIGAEAACVTSSAASGIAVSVATIIAGKDLNRIEHPHDIIITRNEIILQKGHAVNFGAPIASMIELGGGTPVETGYSNKTEVAHVEGAITERTAALFHVISHHAVQKGMLTLAQMIEIAERHDLPLIVDAAAEEDLSRYVKMGCDMVIYSGAKALEGPTSGFIAGKSKWVDPCVKQYVGAGRAMKIGKENIVGLVTAVEQYMNRNSDAEVIRQHEKVNQLVNAFNALDGIRSEEIQDEAGRKIFRAMVDFGSPEQAKEAVIKLQQGPLRIYVRDHQQNLGKLSFDVRCISDSDVPLIVEKMAQILAKHN</sequence>
<evidence type="ECO:0000256" key="3">
    <source>
        <dbReference type="ARBA" id="ARBA00044507"/>
    </source>
</evidence>